<keyword evidence="3" id="KW-1185">Reference proteome</keyword>
<reference evidence="2 3" key="1">
    <citation type="submission" date="2018-11" db="EMBL/GenBank/DDBJ databases">
        <title>Draft genome sequence of Ferruginibacter sp. BO-59.</title>
        <authorList>
            <person name="Im W.T."/>
        </authorList>
    </citation>
    <scope>NUCLEOTIDE SEQUENCE [LARGE SCALE GENOMIC DNA]</scope>
    <source>
        <strain evidence="2 3">BO-59</strain>
    </source>
</reference>
<dbReference type="Pfam" id="PF14129">
    <property type="entry name" value="DUF4296"/>
    <property type="match status" value="1"/>
</dbReference>
<gene>
    <name evidence="2" type="ORF">EFY79_16010</name>
</gene>
<proteinExistence type="predicted"/>
<protein>
    <submittedName>
        <fullName evidence="2">DUF4296 domain-containing protein</fullName>
    </submittedName>
</protein>
<dbReference type="InterPro" id="IPR025381">
    <property type="entry name" value="DUF4296"/>
</dbReference>
<accession>A0A3M9N8S4</accession>
<name>A0A3M9N8S4_9BACT</name>
<evidence type="ECO:0000259" key="1">
    <source>
        <dbReference type="Pfam" id="PF14129"/>
    </source>
</evidence>
<dbReference type="RefSeq" id="WP_123121745.1">
    <property type="nucleotide sequence ID" value="NZ_RJJR01000014.1"/>
</dbReference>
<sequence>MRKAIIYLFTAICFFSCRSSDRIPKNIIKPEKMKSILWDVMRAQSLAQEIAAKDSTLNLAAETKIFSQKVFEIHKTDSVRFVQSYKWYVKHPETLKLIFDSLYAQKQRAKELNLLQKEKQAGHPLENKSLKIK</sequence>
<organism evidence="2 3">
    <name type="scientific">Hanamia caeni</name>
    <dbReference type="NCBI Taxonomy" id="2294116"/>
    <lineage>
        <taxon>Bacteria</taxon>
        <taxon>Pseudomonadati</taxon>
        <taxon>Bacteroidota</taxon>
        <taxon>Chitinophagia</taxon>
        <taxon>Chitinophagales</taxon>
        <taxon>Chitinophagaceae</taxon>
        <taxon>Hanamia</taxon>
    </lineage>
</organism>
<evidence type="ECO:0000313" key="3">
    <source>
        <dbReference type="Proteomes" id="UP000267223"/>
    </source>
</evidence>
<comment type="caution">
    <text evidence="2">The sequence shown here is derived from an EMBL/GenBank/DDBJ whole genome shotgun (WGS) entry which is preliminary data.</text>
</comment>
<dbReference type="EMBL" id="RJJR01000014">
    <property type="protein sequence ID" value="RNI34204.1"/>
    <property type="molecule type" value="Genomic_DNA"/>
</dbReference>
<evidence type="ECO:0000313" key="2">
    <source>
        <dbReference type="EMBL" id="RNI34204.1"/>
    </source>
</evidence>
<dbReference type="Proteomes" id="UP000267223">
    <property type="component" value="Unassembled WGS sequence"/>
</dbReference>
<feature type="domain" description="DUF4296" evidence="1">
    <location>
        <begin position="24"/>
        <end position="104"/>
    </location>
</feature>
<dbReference type="AlphaFoldDB" id="A0A3M9N8S4"/>